<evidence type="ECO:0000256" key="1">
    <source>
        <dbReference type="ARBA" id="ARBA00005979"/>
    </source>
</evidence>
<dbReference type="AlphaFoldDB" id="A0A4Z1PLR3"/>
<evidence type="ECO:0000313" key="7">
    <source>
        <dbReference type="Proteomes" id="UP000298493"/>
    </source>
</evidence>
<dbReference type="InterPro" id="IPR013785">
    <property type="entry name" value="Aldolase_TIM"/>
</dbReference>
<dbReference type="OrthoDB" id="1663137at2759"/>
<keyword evidence="4" id="KW-0560">Oxidoreductase</keyword>
<keyword evidence="7" id="KW-1185">Reference proteome</keyword>
<dbReference type="Proteomes" id="UP000298493">
    <property type="component" value="Unassembled WGS sequence"/>
</dbReference>
<dbReference type="GO" id="GO:0016491">
    <property type="term" value="F:oxidoreductase activity"/>
    <property type="evidence" value="ECO:0007669"/>
    <property type="project" value="UniProtKB-KW"/>
</dbReference>
<proteinExistence type="inferred from homology"/>
<keyword evidence="3" id="KW-0288">FMN</keyword>
<dbReference type="STRING" id="86259.A0A4Z1PLR3"/>
<reference evidence="6 7" key="1">
    <citation type="submission" date="2019-04" db="EMBL/GenBank/DDBJ databases">
        <title>High contiguity whole genome sequence and gene annotation resource for two Venturia nashicola isolates.</title>
        <authorList>
            <person name="Prokchorchik M."/>
            <person name="Won K."/>
            <person name="Lee Y."/>
            <person name="Choi E.D."/>
            <person name="Segonzac C."/>
            <person name="Sohn K.H."/>
        </authorList>
    </citation>
    <scope>NUCLEOTIDE SEQUENCE [LARGE SCALE GENOMIC DNA]</scope>
    <source>
        <strain evidence="6 7">PRI2</strain>
    </source>
</reference>
<name>A0A4Z1PLR3_9PEZI</name>
<protein>
    <recommendedName>
        <fullName evidence="5">NADH:flavin oxidoreductase/NADH oxidase N-terminal domain-containing protein</fullName>
    </recommendedName>
</protein>
<comment type="caution">
    <text evidence="6">The sequence shown here is derived from an EMBL/GenBank/DDBJ whole genome shotgun (WGS) entry which is preliminary data.</text>
</comment>
<comment type="similarity">
    <text evidence="1">Belongs to the NADH:flavin oxidoreductase/NADH oxidase family.</text>
</comment>
<dbReference type="CDD" id="cd04733">
    <property type="entry name" value="OYE_like_2_FMN"/>
    <property type="match status" value="1"/>
</dbReference>
<keyword evidence="2" id="KW-0285">Flavoprotein</keyword>
<sequence>MADSRTSEKSRRIAGEKVDTKLLGEEIVLPFSGRIAKNRFMKAPMTERMCDWPENHQEDVTLRGIPSPALVNLYKIWGEGEIGIIVGGNLMVNYTSIEAYGNPIFRDNHDGRLEQHKALVDASKAHGSLFIAQLSHVGRQGGRALNPEPVSASDVQLMVKFAGNDFAKPRPLTKDEIKGVVEDFAESAFWCWKAGADGVQVHCAHGYLLAQFISPTTNKRIDEYGGSLENRSRIVFEIVDEIREKVPDKTFSVSVKLNSVEFQDGGITTEDFQDLCMKLERYEVDFVDLSGGTFESRAFKHAKESTQKKREAYFIEFAEMIRPKLKKTKVFVTGGFRTASGMLHAIESNACDGVGIGRPLAAEPYLCKELLEGKVTGALDTCIPMNMTTGSSGLQLHQVGKNKEAISDYSVPEEVERYKEAWEKQNKKVTAMLPKVIESEIPSWLEAKSGFEYLKVC</sequence>
<dbReference type="InterPro" id="IPR001155">
    <property type="entry name" value="OxRdtase_FMN_N"/>
</dbReference>
<evidence type="ECO:0000256" key="2">
    <source>
        <dbReference type="ARBA" id="ARBA00022630"/>
    </source>
</evidence>
<dbReference type="PANTHER" id="PTHR43656">
    <property type="entry name" value="BINDING OXIDOREDUCTASE, PUTATIVE (AFU_ORTHOLOGUE AFUA_2G08260)-RELATED"/>
    <property type="match status" value="1"/>
</dbReference>
<dbReference type="SUPFAM" id="SSF51395">
    <property type="entry name" value="FMN-linked oxidoreductases"/>
    <property type="match status" value="1"/>
</dbReference>
<evidence type="ECO:0000256" key="4">
    <source>
        <dbReference type="ARBA" id="ARBA00023002"/>
    </source>
</evidence>
<evidence type="ECO:0000256" key="3">
    <source>
        <dbReference type="ARBA" id="ARBA00022643"/>
    </source>
</evidence>
<evidence type="ECO:0000259" key="5">
    <source>
        <dbReference type="Pfam" id="PF00724"/>
    </source>
</evidence>
<dbReference type="Gene3D" id="3.20.20.70">
    <property type="entry name" value="Aldolase class I"/>
    <property type="match status" value="1"/>
</dbReference>
<evidence type="ECO:0000313" key="6">
    <source>
        <dbReference type="EMBL" id="TID26956.1"/>
    </source>
</evidence>
<organism evidence="6 7">
    <name type="scientific">Venturia nashicola</name>
    <dbReference type="NCBI Taxonomy" id="86259"/>
    <lineage>
        <taxon>Eukaryota</taxon>
        <taxon>Fungi</taxon>
        <taxon>Dikarya</taxon>
        <taxon>Ascomycota</taxon>
        <taxon>Pezizomycotina</taxon>
        <taxon>Dothideomycetes</taxon>
        <taxon>Pleosporomycetidae</taxon>
        <taxon>Venturiales</taxon>
        <taxon>Venturiaceae</taxon>
        <taxon>Venturia</taxon>
    </lineage>
</organism>
<dbReference type="PANTHER" id="PTHR43656:SF5">
    <property type="entry name" value="NADH:FLAVIN OXIDOREDUCTASE_NADH OXIDASE N-TERMINAL DOMAIN-CONTAINING PROTEIN"/>
    <property type="match status" value="1"/>
</dbReference>
<dbReference type="GO" id="GO:0010181">
    <property type="term" value="F:FMN binding"/>
    <property type="evidence" value="ECO:0007669"/>
    <property type="project" value="InterPro"/>
</dbReference>
<feature type="domain" description="NADH:flavin oxidoreductase/NADH oxidase N-terminal" evidence="5">
    <location>
        <begin position="37"/>
        <end position="372"/>
    </location>
</feature>
<dbReference type="InterPro" id="IPR051799">
    <property type="entry name" value="NADH_flavin_oxidoreductase"/>
</dbReference>
<accession>A0A4Z1PLR3</accession>
<dbReference type="Pfam" id="PF00724">
    <property type="entry name" value="Oxidored_FMN"/>
    <property type="match status" value="1"/>
</dbReference>
<dbReference type="EMBL" id="SNSC02000002">
    <property type="protein sequence ID" value="TID26956.1"/>
    <property type="molecule type" value="Genomic_DNA"/>
</dbReference>
<gene>
    <name evidence="6" type="ORF">E6O75_ATG01449</name>
</gene>